<evidence type="ECO:0000313" key="4">
    <source>
        <dbReference type="WBParaSite" id="ASIM_0002121801-mRNA-1"/>
    </source>
</evidence>
<accession>A0A0M3KJP3</accession>
<keyword evidence="1" id="KW-1133">Transmembrane helix</keyword>
<protein>
    <submittedName>
        <fullName evidence="4">Transporter</fullName>
    </submittedName>
</protein>
<reference evidence="4" key="1">
    <citation type="submission" date="2017-02" db="UniProtKB">
        <authorList>
            <consortium name="WormBaseParasite"/>
        </authorList>
    </citation>
    <scope>IDENTIFICATION</scope>
</reference>
<sequence length="94" mass="10077">MSVHATESSSTKEKYTPYPAIPADIGYACGKSTTGAARNGIWQSAIANPPVILGLGLTGAALLGMFRKSLMGDKFGAQKYMRSVYYLLLFIIIN</sequence>
<gene>
    <name evidence="2" type="ORF">ASIM_LOCUS20591</name>
</gene>
<evidence type="ECO:0000256" key="1">
    <source>
        <dbReference type="SAM" id="Phobius"/>
    </source>
</evidence>
<dbReference type="AlphaFoldDB" id="A0A0M3KJP3"/>
<name>A0A0M3KJP3_ANISI</name>
<keyword evidence="3" id="KW-1185">Reference proteome</keyword>
<keyword evidence="1" id="KW-0812">Transmembrane</keyword>
<dbReference type="WBParaSite" id="ASIM_0002121801-mRNA-1">
    <property type="protein sequence ID" value="ASIM_0002121801-mRNA-1"/>
    <property type="gene ID" value="ASIM_0002121801"/>
</dbReference>
<keyword evidence="1" id="KW-0472">Membrane</keyword>
<evidence type="ECO:0000313" key="3">
    <source>
        <dbReference type="Proteomes" id="UP000267096"/>
    </source>
</evidence>
<feature type="transmembrane region" description="Helical" evidence="1">
    <location>
        <begin position="46"/>
        <end position="66"/>
    </location>
</feature>
<dbReference type="Proteomes" id="UP000267096">
    <property type="component" value="Unassembled WGS sequence"/>
</dbReference>
<reference evidence="2 3" key="2">
    <citation type="submission" date="2018-11" db="EMBL/GenBank/DDBJ databases">
        <authorList>
            <consortium name="Pathogen Informatics"/>
        </authorList>
    </citation>
    <scope>NUCLEOTIDE SEQUENCE [LARGE SCALE GENOMIC DNA]</scope>
</reference>
<dbReference type="EMBL" id="UYRR01040039">
    <property type="protein sequence ID" value="VDK78181.1"/>
    <property type="molecule type" value="Genomic_DNA"/>
</dbReference>
<evidence type="ECO:0000313" key="2">
    <source>
        <dbReference type="EMBL" id="VDK78181.1"/>
    </source>
</evidence>
<organism evidence="4">
    <name type="scientific">Anisakis simplex</name>
    <name type="common">Herring worm</name>
    <dbReference type="NCBI Taxonomy" id="6269"/>
    <lineage>
        <taxon>Eukaryota</taxon>
        <taxon>Metazoa</taxon>
        <taxon>Ecdysozoa</taxon>
        <taxon>Nematoda</taxon>
        <taxon>Chromadorea</taxon>
        <taxon>Rhabditida</taxon>
        <taxon>Spirurina</taxon>
        <taxon>Ascaridomorpha</taxon>
        <taxon>Ascaridoidea</taxon>
        <taxon>Anisakidae</taxon>
        <taxon>Anisakis</taxon>
        <taxon>Anisakis simplex complex</taxon>
    </lineage>
</organism>
<proteinExistence type="predicted"/>
<dbReference type="OrthoDB" id="6604018at2759"/>